<dbReference type="EC" id="2.7.7.65" evidence="2"/>
<dbReference type="InterPro" id="IPR029787">
    <property type="entry name" value="Nucleotide_cyclase"/>
</dbReference>
<proteinExistence type="predicted"/>
<keyword evidence="5" id="KW-0548">Nucleotidyltransferase</keyword>
<dbReference type="PROSITE" id="PS50887">
    <property type="entry name" value="GGDEF"/>
    <property type="match status" value="1"/>
</dbReference>
<dbReference type="InterPro" id="IPR000014">
    <property type="entry name" value="PAS"/>
</dbReference>
<dbReference type="InterPro" id="IPR000160">
    <property type="entry name" value="GGDEF_dom"/>
</dbReference>
<dbReference type="InterPro" id="IPR013656">
    <property type="entry name" value="PAS_4"/>
</dbReference>
<evidence type="ECO:0000256" key="3">
    <source>
        <dbReference type="ARBA" id="ARBA00034247"/>
    </source>
</evidence>
<dbReference type="SUPFAM" id="SSF55073">
    <property type="entry name" value="Nucleotide cyclase"/>
    <property type="match status" value="1"/>
</dbReference>
<evidence type="ECO:0000256" key="1">
    <source>
        <dbReference type="ARBA" id="ARBA00001946"/>
    </source>
</evidence>
<dbReference type="Pfam" id="PF00990">
    <property type="entry name" value="GGDEF"/>
    <property type="match status" value="1"/>
</dbReference>
<dbReference type="GO" id="GO:0043709">
    <property type="term" value="P:cell adhesion involved in single-species biofilm formation"/>
    <property type="evidence" value="ECO:0007669"/>
    <property type="project" value="TreeGrafter"/>
</dbReference>
<dbReference type="PANTHER" id="PTHR45138">
    <property type="entry name" value="REGULATORY COMPONENTS OF SENSORY TRANSDUCTION SYSTEM"/>
    <property type="match status" value="1"/>
</dbReference>
<dbReference type="Gene3D" id="3.30.450.20">
    <property type="entry name" value="PAS domain"/>
    <property type="match status" value="1"/>
</dbReference>
<dbReference type="NCBIfam" id="TIGR00254">
    <property type="entry name" value="GGDEF"/>
    <property type="match status" value="1"/>
</dbReference>
<dbReference type="SMART" id="SM00091">
    <property type="entry name" value="PAS"/>
    <property type="match status" value="1"/>
</dbReference>
<dbReference type="RefSeq" id="WP_067012566.1">
    <property type="nucleotide sequence ID" value="NZ_FLOB01000001.1"/>
</dbReference>
<evidence type="ECO:0000256" key="2">
    <source>
        <dbReference type="ARBA" id="ARBA00012528"/>
    </source>
</evidence>
<dbReference type="SMART" id="SM00267">
    <property type="entry name" value="GGDEF"/>
    <property type="match status" value="1"/>
</dbReference>
<dbReference type="Gene3D" id="3.30.70.270">
    <property type="match status" value="1"/>
</dbReference>
<keyword evidence="5" id="KW-0808">Transferase</keyword>
<keyword evidence="6" id="KW-1185">Reference proteome</keyword>
<dbReference type="GO" id="GO:1902201">
    <property type="term" value="P:negative regulation of bacterial-type flagellum-dependent cell motility"/>
    <property type="evidence" value="ECO:0007669"/>
    <property type="project" value="TreeGrafter"/>
</dbReference>
<dbReference type="AlphaFoldDB" id="A0A1A8T4T5"/>
<dbReference type="STRING" id="1792290.MSP8886_00635"/>
<dbReference type="Proteomes" id="UP000092544">
    <property type="component" value="Unassembled WGS sequence"/>
</dbReference>
<name>A0A1A8T4T5_9GAMM</name>
<protein>
    <recommendedName>
        <fullName evidence="2">diguanylate cyclase</fullName>
        <ecNumber evidence="2">2.7.7.65</ecNumber>
    </recommendedName>
</protein>
<dbReference type="Pfam" id="PF08448">
    <property type="entry name" value="PAS_4"/>
    <property type="match status" value="1"/>
</dbReference>
<dbReference type="FunFam" id="3.30.70.270:FF:000001">
    <property type="entry name" value="Diguanylate cyclase domain protein"/>
    <property type="match status" value="1"/>
</dbReference>
<evidence type="ECO:0000313" key="5">
    <source>
        <dbReference type="EMBL" id="SBS26546.1"/>
    </source>
</evidence>
<dbReference type="GO" id="GO:0005886">
    <property type="term" value="C:plasma membrane"/>
    <property type="evidence" value="ECO:0007669"/>
    <property type="project" value="TreeGrafter"/>
</dbReference>
<reference evidence="5 6" key="1">
    <citation type="submission" date="2016-06" db="EMBL/GenBank/DDBJ databases">
        <authorList>
            <person name="Kjaerup R.B."/>
            <person name="Dalgaard T.S."/>
            <person name="Juul-Madsen H.R."/>
        </authorList>
    </citation>
    <scope>NUCLEOTIDE SEQUENCE [LARGE SCALE GENOMIC DNA]</scope>
    <source>
        <strain evidence="5 6">CECT 8886</strain>
    </source>
</reference>
<dbReference type="PANTHER" id="PTHR45138:SF9">
    <property type="entry name" value="DIGUANYLATE CYCLASE DGCM-RELATED"/>
    <property type="match status" value="1"/>
</dbReference>
<dbReference type="InterPro" id="IPR035965">
    <property type="entry name" value="PAS-like_dom_sf"/>
</dbReference>
<evidence type="ECO:0000259" key="4">
    <source>
        <dbReference type="PROSITE" id="PS50887"/>
    </source>
</evidence>
<dbReference type="OrthoDB" id="9812260at2"/>
<dbReference type="SUPFAM" id="SSF55785">
    <property type="entry name" value="PYP-like sensor domain (PAS domain)"/>
    <property type="match status" value="1"/>
</dbReference>
<dbReference type="InterPro" id="IPR043128">
    <property type="entry name" value="Rev_trsase/Diguanyl_cyclase"/>
</dbReference>
<dbReference type="GO" id="GO:0052621">
    <property type="term" value="F:diguanylate cyclase activity"/>
    <property type="evidence" value="ECO:0007669"/>
    <property type="project" value="UniProtKB-EC"/>
</dbReference>
<dbReference type="InterPro" id="IPR050469">
    <property type="entry name" value="Diguanylate_Cyclase"/>
</dbReference>
<comment type="catalytic activity">
    <reaction evidence="3">
        <text>2 GTP = 3',3'-c-di-GMP + 2 diphosphate</text>
        <dbReference type="Rhea" id="RHEA:24898"/>
        <dbReference type="ChEBI" id="CHEBI:33019"/>
        <dbReference type="ChEBI" id="CHEBI:37565"/>
        <dbReference type="ChEBI" id="CHEBI:58805"/>
        <dbReference type="EC" id="2.7.7.65"/>
    </reaction>
</comment>
<accession>A0A1A8T4T5</accession>
<dbReference type="EMBL" id="FLOB01000001">
    <property type="protein sequence ID" value="SBS26546.1"/>
    <property type="molecule type" value="Genomic_DNA"/>
</dbReference>
<sequence length="319" mass="36033">MQRHAEEIMELHWLFDMLNHIDLGLVVINKQYQITLWNSFMENHSGKSSTAAKGQDFFELFPSIDKAWLKRKIDNVFGLRTSVFISWEQCPHLFPFKSYRPITGLAEKMYQNITLRPLTNADGTLEHACIAVYDVTDAASNRVALSSANRQLELLSKIDPLTELNNRSGLEKALELTFSSFLKKGTGPHSLVMIDLDRFKDVNDQHGHLVGDQVLKEIAAEMIASTRRGDFVARYGGEEFIMLLPNTDQQSAKSFCEKLRERIATRVFETKSASLKVTISLGIAELNEKDGSAFAWLNRADQALYQSKKAGRNQSTISA</sequence>
<evidence type="ECO:0000313" key="6">
    <source>
        <dbReference type="Proteomes" id="UP000092544"/>
    </source>
</evidence>
<comment type="cofactor">
    <cofactor evidence="1">
        <name>Mg(2+)</name>
        <dbReference type="ChEBI" id="CHEBI:18420"/>
    </cofactor>
</comment>
<gene>
    <name evidence="5" type="primary">yegE</name>
    <name evidence="5" type="ORF">MSP8886_00635</name>
</gene>
<feature type="domain" description="GGDEF" evidence="4">
    <location>
        <begin position="187"/>
        <end position="319"/>
    </location>
</feature>
<organism evidence="5 6">
    <name type="scientific">Marinomonas spartinae</name>
    <dbReference type="NCBI Taxonomy" id="1792290"/>
    <lineage>
        <taxon>Bacteria</taxon>
        <taxon>Pseudomonadati</taxon>
        <taxon>Pseudomonadota</taxon>
        <taxon>Gammaproteobacteria</taxon>
        <taxon>Oceanospirillales</taxon>
        <taxon>Oceanospirillaceae</taxon>
        <taxon>Marinomonas</taxon>
    </lineage>
</organism>
<dbReference type="CDD" id="cd01949">
    <property type="entry name" value="GGDEF"/>
    <property type="match status" value="1"/>
</dbReference>